<dbReference type="PANTHER" id="PTHR11106:SF27">
    <property type="entry name" value="MACRO DOMAIN-CONTAINING PROTEIN"/>
    <property type="match status" value="1"/>
</dbReference>
<gene>
    <name evidence="2" type="ORF">GCM10023156_36120</name>
</gene>
<dbReference type="InterPro" id="IPR043472">
    <property type="entry name" value="Macro_dom-like"/>
</dbReference>
<sequence>MRPLKHGSVELVLGNIVDQDTDAIVNAANTSLAGGGGVDGAIHRAAGPTLKQLCLKLPEDERGRRCQTGHVQVTAAGNLPAKFVIHAVGPFYNERYAKKCHAQLRQVHTLALQAAVQHGCGSVAFPAISTGAYRFPIVDAARIAVDVVASFLQTPPAISLVRFVLFKQRQYDVFAEALEDWSPAG</sequence>
<name>A0ABP8MYH1_9BACT</name>
<keyword evidence="3" id="KW-1185">Reference proteome</keyword>
<evidence type="ECO:0000313" key="2">
    <source>
        <dbReference type="EMBL" id="GAA4458250.1"/>
    </source>
</evidence>
<dbReference type="EMBL" id="BAABGA010000046">
    <property type="protein sequence ID" value="GAA4458250.1"/>
    <property type="molecule type" value="Genomic_DNA"/>
</dbReference>
<dbReference type="SUPFAM" id="SSF52949">
    <property type="entry name" value="Macro domain-like"/>
    <property type="match status" value="1"/>
</dbReference>
<reference evidence="3" key="1">
    <citation type="journal article" date="2019" name="Int. J. Syst. Evol. Microbiol.">
        <title>The Global Catalogue of Microorganisms (GCM) 10K type strain sequencing project: providing services to taxonomists for standard genome sequencing and annotation.</title>
        <authorList>
            <consortium name="The Broad Institute Genomics Platform"/>
            <consortium name="The Broad Institute Genome Sequencing Center for Infectious Disease"/>
            <person name="Wu L."/>
            <person name="Ma J."/>
        </authorList>
    </citation>
    <scope>NUCLEOTIDE SEQUENCE [LARGE SCALE GENOMIC DNA]</scope>
    <source>
        <strain evidence="3">JCM 17759</strain>
    </source>
</reference>
<dbReference type="SMART" id="SM00506">
    <property type="entry name" value="A1pp"/>
    <property type="match status" value="1"/>
</dbReference>
<dbReference type="Proteomes" id="UP001500840">
    <property type="component" value="Unassembled WGS sequence"/>
</dbReference>
<accession>A0ABP8MYH1</accession>
<dbReference type="PROSITE" id="PS51154">
    <property type="entry name" value="MACRO"/>
    <property type="match status" value="1"/>
</dbReference>
<dbReference type="Pfam" id="PF01661">
    <property type="entry name" value="Macro"/>
    <property type="match status" value="1"/>
</dbReference>
<feature type="domain" description="Macro" evidence="1">
    <location>
        <begin position="1"/>
        <end position="182"/>
    </location>
</feature>
<evidence type="ECO:0000259" key="1">
    <source>
        <dbReference type="PROSITE" id="PS51154"/>
    </source>
</evidence>
<dbReference type="RefSeq" id="WP_345324269.1">
    <property type="nucleotide sequence ID" value="NZ_BAABGA010000046.1"/>
</dbReference>
<dbReference type="CDD" id="cd02908">
    <property type="entry name" value="Macro_OAADPr_deacetylase"/>
    <property type="match status" value="1"/>
</dbReference>
<dbReference type="Gene3D" id="3.40.220.10">
    <property type="entry name" value="Leucine Aminopeptidase, subunit E, domain 1"/>
    <property type="match status" value="1"/>
</dbReference>
<comment type="caution">
    <text evidence="2">The sequence shown here is derived from an EMBL/GenBank/DDBJ whole genome shotgun (WGS) entry which is preliminary data.</text>
</comment>
<dbReference type="InterPro" id="IPR002589">
    <property type="entry name" value="Macro_dom"/>
</dbReference>
<organism evidence="2 3">
    <name type="scientific">Novipirellula rosea</name>
    <dbReference type="NCBI Taxonomy" id="1031540"/>
    <lineage>
        <taxon>Bacteria</taxon>
        <taxon>Pseudomonadati</taxon>
        <taxon>Planctomycetota</taxon>
        <taxon>Planctomycetia</taxon>
        <taxon>Pirellulales</taxon>
        <taxon>Pirellulaceae</taxon>
        <taxon>Novipirellula</taxon>
    </lineage>
</organism>
<dbReference type="PANTHER" id="PTHR11106">
    <property type="entry name" value="GANGLIOSIDE INDUCED DIFFERENTIATION ASSOCIATED PROTEIN 2-RELATED"/>
    <property type="match status" value="1"/>
</dbReference>
<evidence type="ECO:0000313" key="3">
    <source>
        <dbReference type="Proteomes" id="UP001500840"/>
    </source>
</evidence>
<proteinExistence type="predicted"/>
<protein>
    <submittedName>
        <fullName evidence="2">O-acetyl-ADP-ribose deacetylase</fullName>
    </submittedName>
</protein>